<feature type="chain" id="PRO_5011957232" evidence="1">
    <location>
        <begin position="20"/>
        <end position="116"/>
    </location>
</feature>
<dbReference type="GO" id="GO:0046872">
    <property type="term" value="F:metal ion binding"/>
    <property type="evidence" value="ECO:0007669"/>
    <property type="project" value="InterPro"/>
</dbReference>
<gene>
    <name evidence="3" type="ORF">SAMN05444372_103244</name>
</gene>
<protein>
    <submittedName>
        <fullName evidence="3">Copper chaperone CopZ</fullName>
    </submittedName>
</protein>
<evidence type="ECO:0000313" key="3">
    <source>
        <dbReference type="EMBL" id="SHG22263.1"/>
    </source>
</evidence>
<dbReference type="EMBL" id="FQWF01000003">
    <property type="protein sequence ID" value="SHG22263.1"/>
    <property type="molecule type" value="Genomic_DNA"/>
</dbReference>
<dbReference type="Proteomes" id="UP000184020">
    <property type="component" value="Unassembled WGS sequence"/>
</dbReference>
<dbReference type="InterPro" id="IPR036163">
    <property type="entry name" value="HMA_dom_sf"/>
</dbReference>
<reference evidence="4" key="1">
    <citation type="submission" date="2016-11" db="EMBL/GenBank/DDBJ databases">
        <authorList>
            <person name="Varghese N."/>
            <person name="Submissions S."/>
        </authorList>
    </citation>
    <scope>NUCLEOTIDE SEQUENCE [LARGE SCALE GENOMIC DNA]</scope>
    <source>
        <strain evidence="4">DSM 17659</strain>
    </source>
</reference>
<accession>A0A1M5I2P6</accession>
<sequence>MKNLILIIFFSFFTNAICAQETKKNQKAVIKTNIECDHCKECETCGGNFRSNMLKIKGVKMYELDEKNMTITVFYNTQKTNLETIKGAISKMGYDADEIKADATGLGQLDDCCKKV</sequence>
<dbReference type="Pfam" id="PF00403">
    <property type="entry name" value="HMA"/>
    <property type="match status" value="1"/>
</dbReference>
<dbReference type="OrthoDB" id="5513217at2"/>
<dbReference type="RefSeq" id="WP_073017795.1">
    <property type="nucleotide sequence ID" value="NZ_FQWF01000003.1"/>
</dbReference>
<feature type="domain" description="HMA" evidence="2">
    <location>
        <begin position="25"/>
        <end position="97"/>
    </location>
</feature>
<name>A0A1M5I2P6_9FLAO</name>
<evidence type="ECO:0000313" key="4">
    <source>
        <dbReference type="Proteomes" id="UP000184020"/>
    </source>
</evidence>
<organism evidence="3 4">
    <name type="scientific">Flavobacterium micromati</name>
    <dbReference type="NCBI Taxonomy" id="229205"/>
    <lineage>
        <taxon>Bacteria</taxon>
        <taxon>Pseudomonadati</taxon>
        <taxon>Bacteroidota</taxon>
        <taxon>Flavobacteriia</taxon>
        <taxon>Flavobacteriales</taxon>
        <taxon>Flavobacteriaceae</taxon>
        <taxon>Flavobacterium</taxon>
    </lineage>
</organism>
<dbReference type="AlphaFoldDB" id="A0A1M5I2P6"/>
<evidence type="ECO:0000256" key="1">
    <source>
        <dbReference type="SAM" id="SignalP"/>
    </source>
</evidence>
<keyword evidence="4" id="KW-1185">Reference proteome</keyword>
<dbReference type="PROSITE" id="PS50846">
    <property type="entry name" value="HMA_2"/>
    <property type="match status" value="1"/>
</dbReference>
<dbReference type="CDD" id="cd00371">
    <property type="entry name" value="HMA"/>
    <property type="match status" value="1"/>
</dbReference>
<proteinExistence type="predicted"/>
<dbReference type="Gene3D" id="3.30.70.100">
    <property type="match status" value="1"/>
</dbReference>
<keyword evidence="1" id="KW-0732">Signal</keyword>
<evidence type="ECO:0000259" key="2">
    <source>
        <dbReference type="PROSITE" id="PS50846"/>
    </source>
</evidence>
<feature type="signal peptide" evidence="1">
    <location>
        <begin position="1"/>
        <end position="19"/>
    </location>
</feature>
<dbReference type="STRING" id="229205.SAMN05444372_103244"/>
<dbReference type="SUPFAM" id="SSF55008">
    <property type="entry name" value="HMA, heavy metal-associated domain"/>
    <property type="match status" value="1"/>
</dbReference>
<dbReference type="InterPro" id="IPR006121">
    <property type="entry name" value="HMA_dom"/>
</dbReference>